<dbReference type="GO" id="GO:0006508">
    <property type="term" value="P:proteolysis"/>
    <property type="evidence" value="ECO:0007669"/>
    <property type="project" value="UniProtKB-KW"/>
</dbReference>
<dbReference type="PANTHER" id="PTHR47053">
    <property type="entry name" value="MUREIN DD-ENDOPEPTIDASE MEPH-RELATED"/>
    <property type="match status" value="1"/>
</dbReference>
<feature type="domain" description="NlpC/P60" evidence="7">
    <location>
        <begin position="262"/>
        <end position="391"/>
    </location>
</feature>
<dbReference type="Proteomes" id="UP000659904">
    <property type="component" value="Unassembled WGS sequence"/>
</dbReference>
<dbReference type="InterPro" id="IPR051202">
    <property type="entry name" value="Peptidase_C40"/>
</dbReference>
<keyword evidence="2" id="KW-0645">Protease</keyword>
<dbReference type="Pfam" id="PF00877">
    <property type="entry name" value="NLPC_P60"/>
    <property type="match status" value="1"/>
</dbReference>
<evidence type="ECO:0000313" key="9">
    <source>
        <dbReference type="Proteomes" id="UP000659904"/>
    </source>
</evidence>
<dbReference type="InterPro" id="IPR000064">
    <property type="entry name" value="NLP_P60_dom"/>
</dbReference>
<feature type="region of interest" description="Disordered" evidence="6">
    <location>
        <begin position="388"/>
        <end position="468"/>
    </location>
</feature>
<dbReference type="Gene3D" id="3.90.1720.10">
    <property type="entry name" value="endopeptidase domain like (from Nostoc punctiforme)"/>
    <property type="match status" value="1"/>
</dbReference>
<evidence type="ECO:0000256" key="2">
    <source>
        <dbReference type="ARBA" id="ARBA00022670"/>
    </source>
</evidence>
<feature type="compositionally biased region" description="Low complexity" evidence="6">
    <location>
        <begin position="445"/>
        <end position="454"/>
    </location>
</feature>
<accession>A0A8J3KM21</accession>
<dbReference type="SUPFAM" id="SSF54001">
    <property type="entry name" value="Cysteine proteinases"/>
    <property type="match status" value="1"/>
</dbReference>
<dbReference type="PROSITE" id="PS51935">
    <property type="entry name" value="NLPC_P60"/>
    <property type="match status" value="1"/>
</dbReference>
<proteinExistence type="inferred from homology"/>
<sequence>MSKRRSGQARRQSQVAVGSAVLSALIAGGIAVPAAADPPVGSKITAIPDAGLRPQADGLPTLPFGSLSQPRTQPLTAQAALLAQYSAAELELSVLGARRSDLYQAYTNTVVAKAMADYAWRAKADTLRTAKEAAEAAAVAEYQAAVKAPPHLGESLGELGRLIPRTAATPETEAVLHDLATAQQEERQAYTVLTTAITAEQQASTAYSAVEKEFKRKETAFLELKRRLAELQSEADRLREIQEQNLGSAYSPGKSNAGLVAAARAQQAVMFALSQRGKPYRWGDEGPNTYDCSGLMLASYKSAGITLNRVAKDQYYGTRAKTVSKYALLPGDLVFFATDPNDWRTIHHVGMYLGDGKMVHAPRTGDVVRPATVSLSSIDFATRVVDALPAPNLPSPTQTARPSPTRTTSPSPTVGASPSSSSSPSAPASPSPSSSPSPEPDESPEAPAAESPKASPSPSPTPAVTPAG</sequence>
<name>A0A8J3KM21_9ACTN</name>
<feature type="coiled-coil region" evidence="5">
    <location>
        <begin position="214"/>
        <end position="244"/>
    </location>
</feature>
<feature type="compositionally biased region" description="Low complexity" evidence="6">
    <location>
        <begin position="395"/>
        <end position="426"/>
    </location>
</feature>
<dbReference type="InterPro" id="IPR038765">
    <property type="entry name" value="Papain-like_cys_pep_sf"/>
</dbReference>
<feature type="compositionally biased region" description="Pro residues" evidence="6">
    <location>
        <begin position="455"/>
        <end position="468"/>
    </location>
</feature>
<protein>
    <recommendedName>
        <fullName evidence="7">NlpC/P60 domain-containing protein</fullName>
    </recommendedName>
</protein>
<keyword evidence="4" id="KW-0788">Thiol protease</keyword>
<evidence type="ECO:0000256" key="3">
    <source>
        <dbReference type="ARBA" id="ARBA00022801"/>
    </source>
</evidence>
<dbReference type="RefSeq" id="WP_120317820.1">
    <property type="nucleotide sequence ID" value="NZ_BONH01000022.1"/>
</dbReference>
<comment type="caution">
    <text evidence="8">The sequence shown here is derived from an EMBL/GenBank/DDBJ whole genome shotgun (WGS) entry which is preliminary data.</text>
</comment>
<dbReference type="EMBL" id="BONH01000022">
    <property type="protein sequence ID" value="GIF99708.1"/>
    <property type="molecule type" value="Genomic_DNA"/>
</dbReference>
<evidence type="ECO:0000256" key="4">
    <source>
        <dbReference type="ARBA" id="ARBA00022807"/>
    </source>
</evidence>
<organism evidence="8 9">
    <name type="scientific">Catellatospora citrea</name>
    <dbReference type="NCBI Taxonomy" id="53366"/>
    <lineage>
        <taxon>Bacteria</taxon>
        <taxon>Bacillati</taxon>
        <taxon>Actinomycetota</taxon>
        <taxon>Actinomycetes</taxon>
        <taxon>Micromonosporales</taxon>
        <taxon>Micromonosporaceae</taxon>
        <taxon>Catellatospora</taxon>
    </lineage>
</organism>
<evidence type="ECO:0000256" key="6">
    <source>
        <dbReference type="SAM" id="MobiDB-lite"/>
    </source>
</evidence>
<evidence type="ECO:0000256" key="5">
    <source>
        <dbReference type="SAM" id="Coils"/>
    </source>
</evidence>
<keyword evidence="5" id="KW-0175">Coiled coil</keyword>
<keyword evidence="3" id="KW-0378">Hydrolase</keyword>
<reference evidence="8 9" key="1">
    <citation type="submission" date="2021-01" db="EMBL/GenBank/DDBJ databases">
        <title>Whole genome shotgun sequence of Catellatospora citrea NBRC 14495.</title>
        <authorList>
            <person name="Komaki H."/>
            <person name="Tamura T."/>
        </authorList>
    </citation>
    <scope>NUCLEOTIDE SEQUENCE [LARGE SCALE GENOMIC DNA]</scope>
    <source>
        <strain evidence="8 9">NBRC 14495</strain>
    </source>
</reference>
<dbReference type="GO" id="GO:0008234">
    <property type="term" value="F:cysteine-type peptidase activity"/>
    <property type="evidence" value="ECO:0007669"/>
    <property type="project" value="UniProtKB-KW"/>
</dbReference>
<dbReference type="PANTHER" id="PTHR47053:SF1">
    <property type="entry name" value="MUREIN DD-ENDOPEPTIDASE MEPH-RELATED"/>
    <property type="match status" value="1"/>
</dbReference>
<gene>
    <name evidence="8" type="ORF">Cci01nite_48020</name>
</gene>
<evidence type="ECO:0000313" key="8">
    <source>
        <dbReference type="EMBL" id="GIF99708.1"/>
    </source>
</evidence>
<evidence type="ECO:0000256" key="1">
    <source>
        <dbReference type="ARBA" id="ARBA00007074"/>
    </source>
</evidence>
<keyword evidence="9" id="KW-1185">Reference proteome</keyword>
<feature type="compositionally biased region" description="Pro residues" evidence="6">
    <location>
        <begin position="427"/>
        <end position="438"/>
    </location>
</feature>
<dbReference type="AlphaFoldDB" id="A0A8J3KM21"/>
<comment type="similarity">
    <text evidence="1">Belongs to the peptidase C40 family.</text>
</comment>
<evidence type="ECO:0000259" key="7">
    <source>
        <dbReference type="PROSITE" id="PS51935"/>
    </source>
</evidence>